<dbReference type="GO" id="GO:0061055">
    <property type="term" value="P:myotome development"/>
    <property type="evidence" value="ECO:0007669"/>
    <property type="project" value="Ensembl"/>
</dbReference>
<keyword evidence="1" id="KW-0677">Repeat</keyword>
<dbReference type="InterPro" id="IPR011990">
    <property type="entry name" value="TPR-like_helical_dom_sf"/>
</dbReference>
<dbReference type="Pfam" id="PF13181">
    <property type="entry name" value="TPR_8"/>
    <property type="match status" value="1"/>
</dbReference>
<dbReference type="AlphaFoldDB" id="A0A6J2QHT0"/>
<dbReference type="SUPFAM" id="SSF48452">
    <property type="entry name" value="TPR-like"/>
    <property type="match status" value="3"/>
</dbReference>
<evidence type="ECO:0000256" key="1">
    <source>
        <dbReference type="ARBA" id="ARBA00022737"/>
    </source>
</evidence>
<dbReference type="KEGG" id="cgob:115014258"/>
<sequence length="868" mass="101028">MPTITLPPKENALFKRILRCYEHKQYRNGLKFCKQILGNPKFAEHGETLAMKGLTLNCLCKKEEAYELVRRGLRNDLKSHVCWHVYGLLQRSDKKYDEAIKCYRNALKWDKDNLQILRDLSLLQIQMRDLEGYRETRYQLLQLRPAQRASWIGYAVAYHLLEDFEMAAKIVEEFRKTQQTSPDKVDYEYSELLLYQNQVLREAGLNKEALDHLNNYEKQICDKLAVEETRGELLLKLERPEEASEVYRRLQERNPENWAYYQGLEKALKPGSVEDRQKIYEDSWVKFPKGLIPRRLPLNFLTGEKFCECLDSYLRMNFSKGCPPVFTTLKSLYTDRDKVTIIEDLVVGYETCLKACRMFSENDDGKEEPPTTLLWVQYFLAQHFDFIDQHSLALEYINTAIDSTPTLIELFLIKAKIYKHAGNIKEAARWMDEAQALDTADRFINSKCAKYMLKAGLVKEAEEMCSKFTREGASAVENLNEMQCMWFQTECALAYKAMNKFGEALKKCHEIERHFVEITDDQFDFHTYCMRKMTLRSYVDLLKLEDVLRQHPFYYKAARTAIQIYLILHDKPLTDDNKESHADAENLTDKEMKKQRNKQRRAQKKAQLEEEKKNAEKEKQLKNQKKKKEDDDEEIGGPKEELIPDKLAKAENPLEEAVKFLIPLKNLVRNQIETHLLAFEIYFRKEKYLLMLQSIKRAVTIEPSNPWLHQCLVRFFKGVRESADLAEAVRTVLKQEISRLFGESNPQSFNKNYLSQHSNSIPHRLAAAKMMVYLEPSSDNMACEIATALDESLSGRSLQISTEVLEALHDGQLGEGQQKAAEAYRPVCHKIFPYSLAFMPPGYQDNNTTISANGDLSSGEHDDMANEM</sequence>
<dbReference type="GO" id="GO:0031415">
    <property type="term" value="C:NatA complex"/>
    <property type="evidence" value="ECO:0007669"/>
    <property type="project" value="TreeGrafter"/>
</dbReference>
<feature type="region of interest" description="Disordered" evidence="4">
    <location>
        <begin position="848"/>
        <end position="868"/>
    </location>
</feature>
<evidence type="ECO:0000256" key="2">
    <source>
        <dbReference type="ARBA" id="ARBA00022803"/>
    </source>
</evidence>
<protein>
    <submittedName>
        <fullName evidence="6">N-alpha-acetyltransferase 15, NatA auxiliary subunit-like</fullName>
    </submittedName>
</protein>
<name>A0A6J2QHT0_COTGO</name>
<dbReference type="PANTHER" id="PTHR22767:SF6">
    <property type="entry name" value="N-ALPHA-ACETYLTRANSFERASE 15, NATA AUXILIARY SUBUNIT"/>
    <property type="match status" value="1"/>
</dbReference>
<evidence type="ECO:0000313" key="6">
    <source>
        <dbReference type="RefSeq" id="XP_029296832.1"/>
    </source>
</evidence>
<dbReference type="InterPro" id="IPR019734">
    <property type="entry name" value="TPR_rpt"/>
</dbReference>
<dbReference type="FunFam" id="1.25.40.1010:FF:000001">
    <property type="entry name" value="N-alpha-acetyltransferase 15, NatA auxiliary subunit"/>
    <property type="match status" value="1"/>
</dbReference>
<dbReference type="RefSeq" id="XP_029296832.1">
    <property type="nucleotide sequence ID" value="XM_029440972.1"/>
</dbReference>
<evidence type="ECO:0000256" key="4">
    <source>
        <dbReference type="SAM" id="MobiDB-lite"/>
    </source>
</evidence>
<dbReference type="InParanoid" id="A0A6J2QHT0"/>
<feature type="compositionally biased region" description="Basic and acidic residues" evidence="4">
    <location>
        <begin position="636"/>
        <end position="646"/>
    </location>
</feature>
<dbReference type="GeneID" id="115014258"/>
<keyword evidence="5" id="KW-1185">Reference proteome</keyword>
<dbReference type="SMART" id="SM00028">
    <property type="entry name" value="TPR"/>
    <property type="match status" value="7"/>
</dbReference>
<dbReference type="Gene3D" id="1.25.40.1040">
    <property type="match status" value="1"/>
</dbReference>
<feature type="compositionally biased region" description="Basic and acidic residues" evidence="4">
    <location>
        <begin position="858"/>
        <end position="868"/>
    </location>
</feature>
<feature type="compositionally biased region" description="Basic residues" evidence="4">
    <location>
        <begin position="595"/>
        <end position="604"/>
    </location>
</feature>
<dbReference type="Pfam" id="PF12569">
    <property type="entry name" value="NatA_aux_su"/>
    <property type="match status" value="1"/>
</dbReference>
<keyword evidence="2 3" id="KW-0802">TPR repeat</keyword>
<proteinExistence type="predicted"/>
<evidence type="ECO:0000313" key="5">
    <source>
        <dbReference type="Proteomes" id="UP000504630"/>
    </source>
</evidence>
<feature type="compositionally biased region" description="Basic and acidic residues" evidence="4">
    <location>
        <begin position="606"/>
        <end position="621"/>
    </location>
</feature>
<dbReference type="OrthoDB" id="10263032at2759"/>
<dbReference type="InterPro" id="IPR021183">
    <property type="entry name" value="NatA_aux_su"/>
</dbReference>
<dbReference type="Gene3D" id="1.25.40.1010">
    <property type="match status" value="1"/>
</dbReference>
<dbReference type="Proteomes" id="UP000504630">
    <property type="component" value="Chromosome 10"/>
</dbReference>
<reference evidence="6" key="1">
    <citation type="submission" date="2025-08" db="UniProtKB">
        <authorList>
            <consortium name="RefSeq"/>
        </authorList>
    </citation>
    <scope>IDENTIFICATION</scope>
</reference>
<gene>
    <name evidence="6" type="primary">LOC115014258</name>
</gene>
<organism evidence="5 6">
    <name type="scientific">Cottoperca gobio</name>
    <name type="common">Frogmouth</name>
    <name type="synonym">Aphritis gobio</name>
    <dbReference type="NCBI Taxonomy" id="56716"/>
    <lineage>
        <taxon>Eukaryota</taxon>
        <taxon>Metazoa</taxon>
        <taxon>Chordata</taxon>
        <taxon>Craniata</taxon>
        <taxon>Vertebrata</taxon>
        <taxon>Euteleostomi</taxon>
        <taxon>Actinopterygii</taxon>
        <taxon>Neopterygii</taxon>
        <taxon>Teleostei</taxon>
        <taxon>Neoteleostei</taxon>
        <taxon>Acanthomorphata</taxon>
        <taxon>Eupercaria</taxon>
        <taxon>Perciformes</taxon>
        <taxon>Notothenioidei</taxon>
        <taxon>Bovichtidae</taxon>
        <taxon>Cottoperca</taxon>
    </lineage>
</organism>
<feature type="compositionally biased region" description="Basic and acidic residues" evidence="4">
    <location>
        <begin position="575"/>
        <end position="594"/>
    </location>
</feature>
<feature type="repeat" description="TPR" evidence="3">
    <location>
        <begin position="80"/>
        <end position="113"/>
    </location>
</feature>
<dbReference type="PROSITE" id="PS50005">
    <property type="entry name" value="TPR"/>
    <property type="match status" value="1"/>
</dbReference>
<feature type="region of interest" description="Disordered" evidence="4">
    <location>
        <begin position="575"/>
        <end position="646"/>
    </location>
</feature>
<dbReference type="FunFam" id="1.25.40.1040:FF:000001">
    <property type="entry name" value="N-alpha-acetyltransferase 15, NatA auxiliary subunit"/>
    <property type="match status" value="1"/>
</dbReference>
<dbReference type="PIRSF" id="PIRSF000422">
    <property type="entry name" value="N-terminal-AcTrfase-A_aux_su"/>
    <property type="match status" value="1"/>
</dbReference>
<evidence type="ECO:0000256" key="3">
    <source>
        <dbReference type="PROSITE-ProRule" id="PRU00339"/>
    </source>
</evidence>
<accession>A0A6J2QHT0</accession>
<dbReference type="PANTHER" id="PTHR22767">
    <property type="entry name" value="N-TERMINAL ACETYLTRANSFERASE-RELATED"/>
    <property type="match status" value="1"/>
</dbReference>